<reference evidence="1" key="1">
    <citation type="submission" date="2020-04" db="EMBL/GenBank/DDBJ databases">
        <authorList>
            <person name="Chiriac C."/>
            <person name="Salcher M."/>
            <person name="Ghai R."/>
            <person name="Kavagutti S V."/>
        </authorList>
    </citation>
    <scope>NUCLEOTIDE SEQUENCE</scope>
</reference>
<protein>
    <submittedName>
        <fullName evidence="1">Uncharacterized protein</fullName>
    </submittedName>
</protein>
<accession>A0A6J5MLZ0</accession>
<sequence length="199" mass="21485">MSLRLPPPPGAYDPNYESQRNRLIELFSNNVYEKGLDVGIYAPAKLIYEEYYGEFTKTNSQTPAVVNTAYALTFTGTEISQGVSLGSPASRVVIANAGIYDFSVSVQITSTNSSQKSIWIWLRKNGTDVLNSARIASTNLNNGYLVTAFSDLISAAANDYFEIMFAADHLNVTIAPIAATAFAPAAPAVSLSVIEIDQL</sequence>
<evidence type="ECO:0000313" key="1">
    <source>
        <dbReference type="EMBL" id="CAB4147638.1"/>
    </source>
</evidence>
<name>A0A6J5MLZ0_9CAUD</name>
<dbReference type="EMBL" id="LR796491">
    <property type="protein sequence ID" value="CAB4147638.1"/>
    <property type="molecule type" value="Genomic_DNA"/>
</dbReference>
<proteinExistence type="predicted"/>
<organism evidence="1">
    <name type="scientific">uncultured Caudovirales phage</name>
    <dbReference type="NCBI Taxonomy" id="2100421"/>
    <lineage>
        <taxon>Viruses</taxon>
        <taxon>Duplodnaviria</taxon>
        <taxon>Heunggongvirae</taxon>
        <taxon>Uroviricota</taxon>
        <taxon>Caudoviricetes</taxon>
        <taxon>Peduoviridae</taxon>
        <taxon>Maltschvirus</taxon>
        <taxon>Maltschvirus maltsch</taxon>
    </lineage>
</organism>
<gene>
    <name evidence="1" type="ORF">UFOVP506_37</name>
</gene>